<keyword evidence="1" id="KW-0004">4Fe-4S</keyword>
<dbReference type="Pfam" id="PF12838">
    <property type="entry name" value="Fer4_7"/>
    <property type="match status" value="1"/>
</dbReference>
<dbReference type="eggNOG" id="COG1145">
    <property type="taxonomic scope" value="Bacteria"/>
</dbReference>
<sequence>MATQTTAIENMSTENNTTTLNQYLENQTDTNGLARLHALKSTVTLGNLIPPTVSFESRGLALVVGTAEALSTFSQSIVDDIRDRVVLLCKEAGATLSNPSEGLALFYGSDVTIEGFLGAFQVILKRNGTPQNLAQIAVGREHFDLIIDLTENGIHAAQLPPLGYHAVGRGLVSTEEALEAISETVGTFDKPKFFRLDNERCAHASRGLEGCTRCIDACPADALSSLNQTITINPYLCQGMGSCATACPTEAISYALPDSENTQHFVFDLIQGYRQQGGEVPAILFYAEADEDALVDAISMLPNNTIPVRLEELASVGLDTWLSALVYGASQVILTMAPNLHVKTRHVLEQELAVSASFLSDLNIESDRIALKAVDSLSSLTQYSNALLSHTEKLTGTKREKLSAALDLLAAQSAQTLTVSMVAQNAPYGRVNVKTEECTLCMGCVAVCPTDALLAIGSHPGMTFREQDCVQCGLCETSCPESVITLEPRYNWDTETRQQREILHEEEAAKCTSCGKPFAPVSMVNMLIEKLQNHSHFEGDAIKRLSMCEDCRVRDIVAETMINNPEKQMKV</sequence>
<reference evidence="6 7" key="1">
    <citation type="journal article" date="2014" name="PLoS ONE">
        <title>Grimontia indica AK16(T), sp. nov., Isolated from a Seawater Sample Reports the Presence of Pathogenic Genes Similar to Vibrio Genus.</title>
        <authorList>
            <person name="Singh A."/>
            <person name="Vaidya B."/>
            <person name="Khatri I."/>
            <person name="Srinivas T.N."/>
            <person name="Subramanian S."/>
            <person name="Korpole S."/>
            <person name="Pinnaka A.K."/>
        </authorList>
    </citation>
    <scope>NUCLEOTIDE SEQUENCE [LARGE SCALE GENOMIC DNA]</scope>
    <source>
        <strain evidence="6 7">AK16</strain>
    </source>
</reference>
<keyword evidence="7" id="KW-1185">Reference proteome</keyword>
<dbReference type="InterPro" id="IPR017896">
    <property type="entry name" value="4Fe4S_Fe-S-bd"/>
</dbReference>
<dbReference type="PROSITE" id="PS00198">
    <property type="entry name" value="4FE4S_FER_1"/>
    <property type="match status" value="1"/>
</dbReference>
<dbReference type="GO" id="GO:0046872">
    <property type="term" value="F:metal ion binding"/>
    <property type="evidence" value="ECO:0007669"/>
    <property type="project" value="UniProtKB-KW"/>
</dbReference>
<dbReference type="GO" id="GO:0051539">
    <property type="term" value="F:4 iron, 4 sulfur cluster binding"/>
    <property type="evidence" value="ECO:0007669"/>
    <property type="project" value="UniProtKB-KW"/>
</dbReference>
<dbReference type="RefSeq" id="WP_002542127.1">
    <property type="nucleotide sequence ID" value="NZ_ANFM02000055.1"/>
</dbReference>
<keyword evidence="2" id="KW-0479">Metal-binding</keyword>
<dbReference type="InterPro" id="IPR050572">
    <property type="entry name" value="Fe-S_Ferredoxin"/>
</dbReference>
<dbReference type="Pfam" id="PF12800">
    <property type="entry name" value="Fer4_4"/>
    <property type="match status" value="1"/>
</dbReference>
<keyword evidence="3" id="KW-0408">Iron</keyword>
<evidence type="ECO:0000256" key="4">
    <source>
        <dbReference type="ARBA" id="ARBA00023014"/>
    </source>
</evidence>
<dbReference type="PANTHER" id="PTHR43687">
    <property type="entry name" value="ADENYLYLSULFATE REDUCTASE, BETA SUBUNIT"/>
    <property type="match status" value="1"/>
</dbReference>
<dbReference type="PROSITE" id="PS51379">
    <property type="entry name" value="4FE4S_FER_2"/>
    <property type="match status" value="3"/>
</dbReference>
<feature type="domain" description="4Fe-4S ferredoxin-type" evidence="5">
    <location>
        <begin position="228"/>
        <end position="257"/>
    </location>
</feature>
<evidence type="ECO:0000259" key="5">
    <source>
        <dbReference type="PROSITE" id="PS51379"/>
    </source>
</evidence>
<feature type="domain" description="4Fe-4S ferredoxin-type" evidence="5">
    <location>
        <begin position="460"/>
        <end position="489"/>
    </location>
</feature>
<dbReference type="EMBL" id="ANFM02000055">
    <property type="protein sequence ID" value="EOD77346.1"/>
    <property type="molecule type" value="Genomic_DNA"/>
</dbReference>
<feature type="domain" description="4Fe-4S ferredoxin-type" evidence="5">
    <location>
        <begin position="429"/>
        <end position="459"/>
    </location>
</feature>
<dbReference type="SUPFAM" id="SSF54862">
    <property type="entry name" value="4Fe-4S ferredoxins"/>
    <property type="match status" value="1"/>
</dbReference>
<dbReference type="AlphaFoldDB" id="R1I9D9"/>
<evidence type="ECO:0000313" key="6">
    <source>
        <dbReference type="EMBL" id="EOD77346.1"/>
    </source>
</evidence>
<dbReference type="PANTHER" id="PTHR43687:SF4">
    <property type="entry name" value="BLR5484 PROTEIN"/>
    <property type="match status" value="1"/>
</dbReference>
<accession>R1I9D9</accession>
<protein>
    <submittedName>
        <fullName evidence="6">Iron-sulfur cluster-binding protein</fullName>
    </submittedName>
</protein>
<dbReference type="InterPro" id="IPR017900">
    <property type="entry name" value="4Fe4S_Fe_S_CS"/>
</dbReference>
<evidence type="ECO:0000256" key="3">
    <source>
        <dbReference type="ARBA" id="ARBA00023004"/>
    </source>
</evidence>
<dbReference type="Pfam" id="PF00037">
    <property type="entry name" value="Fer4"/>
    <property type="match status" value="1"/>
</dbReference>
<name>R1I9D9_9GAMM</name>
<proteinExistence type="predicted"/>
<comment type="caution">
    <text evidence="6">The sequence shown here is derived from an EMBL/GenBank/DDBJ whole genome shotgun (WGS) entry which is preliminary data.</text>
</comment>
<organism evidence="6 7">
    <name type="scientific">Grimontia indica</name>
    <dbReference type="NCBI Taxonomy" id="1056512"/>
    <lineage>
        <taxon>Bacteria</taxon>
        <taxon>Pseudomonadati</taxon>
        <taxon>Pseudomonadota</taxon>
        <taxon>Gammaproteobacteria</taxon>
        <taxon>Vibrionales</taxon>
        <taxon>Vibrionaceae</taxon>
        <taxon>Grimontia</taxon>
    </lineage>
</organism>
<gene>
    <name evidence="6" type="ORF">D515_03939</name>
</gene>
<dbReference type="Gene3D" id="3.30.70.20">
    <property type="match status" value="2"/>
</dbReference>
<dbReference type="Proteomes" id="UP000011223">
    <property type="component" value="Unassembled WGS sequence"/>
</dbReference>
<evidence type="ECO:0000256" key="2">
    <source>
        <dbReference type="ARBA" id="ARBA00022723"/>
    </source>
</evidence>
<evidence type="ECO:0000256" key="1">
    <source>
        <dbReference type="ARBA" id="ARBA00022485"/>
    </source>
</evidence>
<keyword evidence="4" id="KW-0411">Iron-sulfur</keyword>
<evidence type="ECO:0000313" key="7">
    <source>
        <dbReference type="Proteomes" id="UP000011223"/>
    </source>
</evidence>